<keyword evidence="3" id="KW-1185">Reference proteome</keyword>
<reference evidence="2 3" key="1">
    <citation type="journal article" date="2022" name="Allergy">
        <title>Genome assembly and annotation of Periplaneta americana reveal a comprehensive cockroach allergen profile.</title>
        <authorList>
            <person name="Wang L."/>
            <person name="Xiong Q."/>
            <person name="Saelim N."/>
            <person name="Wang L."/>
            <person name="Nong W."/>
            <person name="Wan A.T."/>
            <person name="Shi M."/>
            <person name="Liu X."/>
            <person name="Cao Q."/>
            <person name="Hui J.H.L."/>
            <person name="Sookrung N."/>
            <person name="Leung T.F."/>
            <person name="Tungtrongchitr A."/>
            <person name="Tsui S.K.W."/>
        </authorList>
    </citation>
    <scope>NUCLEOTIDE SEQUENCE [LARGE SCALE GENOMIC DNA]</scope>
    <source>
        <strain evidence="2">PWHHKU_190912</strain>
    </source>
</reference>
<organism evidence="2 3">
    <name type="scientific">Periplaneta americana</name>
    <name type="common">American cockroach</name>
    <name type="synonym">Blatta americana</name>
    <dbReference type="NCBI Taxonomy" id="6978"/>
    <lineage>
        <taxon>Eukaryota</taxon>
        <taxon>Metazoa</taxon>
        <taxon>Ecdysozoa</taxon>
        <taxon>Arthropoda</taxon>
        <taxon>Hexapoda</taxon>
        <taxon>Insecta</taxon>
        <taxon>Pterygota</taxon>
        <taxon>Neoptera</taxon>
        <taxon>Polyneoptera</taxon>
        <taxon>Dictyoptera</taxon>
        <taxon>Blattodea</taxon>
        <taxon>Blattoidea</taxon>
        <taxon>Blattidae</taxon>
        <taxon>Blattinae</taxon>
        <taxon>Periplaneta</taxon>
    </lineage>
</organism>
<proteinExistence type="predicted"/>
<comment type="caution">
    <text evidence="2">The sequence shown here is derived from an EMBL/GenBank/DDBJ whole genome shotgun (WGS) entry which is preliminary data.</text>
</comment>
<keyword evidence="1" id="KW-0812">Transmembrane</keyword>
<dbReference type="EMBL" id="JAJSOF020000019">
    <property type="protein sequence ID" value="KAJ4438465.1"/>
    <property type="molecule type" value="Genomic_DNA"/>
</dbReference>
<evidence type="ECO:0000256" key="1">
    <source>
        <dbReference type="SAM" id="Phobius"/>
    </source>
</evidence>
<keyword evidence="1" id="KW-0472">Membrane</keyword>
<protein>
    <submittedName>
        <fullName evidence="2">Uncharacterized protein</fullName>
    </submittedName>
</protein>
<sequence length="194" mass="22948">MDTALLSRWLLELADSVIPDVGYRYLEAYESTCNSTFYAIRIRSLQNMAYNRFSLDRSENIRQEKTFHTYNYFLQLQVLAAFEWHLWRTNSQLVFAFPHTVELLWSYCRNNDDMSINKTFDTGHQLTLMKWMRNHYTMSVTVWCAIASFGIIGPYFFVDDNGTSVTVTLQRYIRMNEKFLSPQITNNPLINRAT</sequence>
<keyword evidence="1" id="KW-1133">Transmembrane helix</keyword>
<dbReference type="Proteomes" id="UP001148838">
    <property type="component" value="Unassembled WGS sequence"/>
</dbReference>
<gene>
    <name evidence="2" type="ORF">ANN_14410</name>
</gene>
<name>A0ABQ8SYD6_PERAM</name>
<evidence type="ECO:0000313" key="2">
    <source>
        <dbReference type="EMBL" id="KAJ4438465.1"/>
    </source>
</evidence>
<evidence type="ECO:0000313" key="3">
    <source>
        <dbReference type="Proteomes" id="UP001148838"/>
    </source>
</evidence>
<accession>A0ABQ8SYD6</accession>
<feature type="transmembrane region" description="Helical" evidence="1">
    <location>
        <begin position="136"/>
        <end position="157"/>
    </location>
</feature>